<evidence type="ECO:0000259" key="2">
    <source>
        <dbReference type="Pfam" id="PF20415"/>
    </source>
</evidence>
<keyword evidence="4" id="KW-1185">Reference proteome</keyword>
<dbReference type="Proteomes" id="UP001218188">
    <property type="component" value="Unassembled WGS sequence"/>
</dbReference>
<reference evidence="3" key="1">
    <citation type="submission" date="2023-03" db="EMBL/GenBank/DDBJ databases">
        <title>Massive genome expansion in bonnet fungi (Mycena s.s.) driven by repeated elements and novel gene families across ecological guilds.</title>
        <authorList>
            <consortium name="Lawrence Berkeley National Laboratory"/>
            <person name="Harder C.B."/>
            <person name="Miyauchi S."/>
            <person name="Viragh M."/>
            <person name="Kuo A."/>
            <person name="Thoen E."/>
            <person name="Andreopoulos B."/>
            <person name="Lu D."/>
            <person name="Skrede I."/>
            <person name="Drula E."/>
            <person name="Henrissat B."/>
            <person name="Morin E."/>
            <person name="Kohler A."/>
            <person name="Barry K."/>
            <person name="LaButti K."/>
            <person name="Morin E."/>
            <person name="Salamov A."/>
            <person name="Lipzen A."/>
            <person name="Mereny Z."/>
            <person name="Hegedus B."/>
            <person name="Baldrian P."/>
            <person name="Stursova M."/>
            <person name="Weitz H."/>
            <person name="Taylor A."/>
            <person name="Grigoriev I.V."/>
            <person name="Nagy L.G."/>
            <person name="Martin F."/>
            <person name="Kauserud H."/>
        </authorList>
    </citation>
    <scope>NUCLEOTIDE SEQUENCE</scope>
    <source>
        <strain evidence="3">CBHHK200</strain>
    </source>
</reference>
<protein>
    <recommendedName>
        <fullName evidence="2">DUF6699 domain-containing protein</fullName>
    </recommendedName>
</protein>
<evidence type="ECO:0000313" key="4">
    <source>
        <dbReference type="Proteomes" id="UP001218188"/>
    </source>
</evidence>
<feature type="domain" description="DUF6699" evidence="2">
    <location>
        <begin position="64"/>
        <end position="198"/>
    </location>
</feature>
<comment type="caution">
    <text evidence="3">The sequence shown here is derived from an EMBL/GenBank/DDBJ whole genome shotgun (WGS) entry which is preliminary data.</text>
</comment>
<feature type="region of interest" description="Disordered" evidence="1">
    <location>
        <begin position="240"/>
        <end position="291"/>
    </location>
</feature>
<gene>
    <name evidence="3" type="ORF">C8F04DRAFT_946570</name>
</gene>
<proteinExistence type="predicted"/>
<evidence type="ECO:0000313" key="3">
    <source>
        <dbReference type="EMBL" id="KAJ7042047.1"/>
    </source>
</evidence>
<name>A0AAD6TAK0_9AGAR</name>
<sequence>MEQQQPLSRAIGQVGDRVGQFEAGPHYGPVLEPFLIRAVRAHVRLNPLLHPVPDNAASTPPPFLKWNMLFPSNQCQRSDEAVHMSWSNGRQEPATFPRVTYLRLVSETFPWSIDIIARNRDIGVTCGELVDYLSRDMYRLTSQAQYEDLPNARKRIVGQAYRHNRSRANGVPGGQLNPGMLRLDWLGQDTMFGGVRENDRVVRRLCGDVLPCTFELVCMRRYPMTAEELRNHEIMQRNANERAARRRSARRTVESVQDDDEDGEDDAENSSNDDDDDEHESRRGRRGRPAS</sequence>
<accession>A0AAD6TAK0</accession>
<dbReference type="EMBL" id="JARJCM010000014">
    <property type="protein sequence ID" value="KAJ7042047.1"/>
    <property type="molecule type" value="Genomic_DNA"/>
</dbReference>
<evidence type="ECO:0000256" key="1">
    <source>
        <dbReference type="SAM" id="MobiDB-lite"/>
    </source>
</evidence>
<dbReference type="InterPro" id="IPR046522">
    <property type="entry name" value="DUF6699"/>
</dbReference>
<dbReference type="Pfam" id="PF20415">
    <property type="entry name" value="DUF6699"/>
    <property type="match status" value="1"/>
</dbReference>
<organism evidence="3 4">
    <name type="scientific">Mycena alexandri</name>
    <dbReference type="NCBI Taxonomy" id="1745969"/>
    <lineage>
        <taxon>Eukaryota</taxon>
        <taxon>Fungi</taxon>
        <taxon>Dikarya</taxon>
        <taxon>Basidiomycota</taxon>
        <taxon>Agaricomycotina</taxon>
        <taxon>Agaricomycetes</taxon>
        <taxon>Agaricomycetidae</taxon>
        <taxon>Agaricales</taxon>
        <taxon>Marasmiineae</taxon>
        <taxon>Mycenaceae</taxon>
        <taxon>Mycena</taxon>
    </lineage>
</organism>
<feature type="compositionally biased region" description="Acidic residues" evidence="1">
    <location>
        <begin position="256"/>
        <end position="278"/>
    </location>
</feature>
<feature type="compositionally biased region" description="Basic residues" evidence="1">
    <location>
        <begin position="282"/>
        <end position="291"/>
    </location>
</feature>
<dbReference type="AlphaFoldDB" id="A0AAD6TAK0"/>